<keyword evidence="2" id="KW-0436">Ligase</keyword>
<dbReference type="GO" id="GO:0016874">
    <property type="term" value="F:ligase activity"/>
    <property type="evidence" value="ECO:0007669"/>
    <property type="project" value="UniProtKB-KW"/>
</dbReference>
<protein>
    <submittedName>
        <fullName evidence="2">Acyl-CoA synthetase (AMP-forming)/AMP-acid ligase II</fullName>
    </submittedName>
</protein>
<keyword evidence="3" id="KW-1185">Reference proteome</keyword>
<organism evidence="2 3">
    <name type="scientific">Thermomonospora cellulosilytica</name>
    <dbReference type="NCBI Taxonomy" id="1411118"/>
    <lineage>
        <taxon>Bacteria</taxon>
        <taxon>Bacillati</taxon>
        <taxon>Actinomycetota</taxon>
        <taxon>Actinomycetes</taxon>
        <taxon>Streptosporangiales</taxon>
        <taxon>Thermomonosporaceae</taxon>
        <taxon>Thermomonospora</taxon>
    </lineage>
</organism>
<dbReference type="Gene3D" id="3.40.50.980">
    <property type="match status" value="1"/>
</dbReference>
<dbReference type="EMBL" id="JACJII010000001">
    <property type="protein sequence ID" value="MBA9007614.1"/>
    <property type="molecule type" value="Genomic_DNA"/>
</dbReference>
<evidence type="ECO:0000259" key="1">
    <source>
        <dbReference type="Pfam" id="PF00501"/>
    </source>
</evidence>
<evidence type="ECO:0000313" key="3">
    <source>
        <dbReference type="Proteomes" id="UP000539313"/>
    </source>
</evidence>
<dbReference type="SUPFAM" id="SSF56801">
    <property type="entry name" value="Acetyl-CoA synthetase-like"/>
    <property type="match status" value="1"/>
</dbReference>
<dbReference type="InterPro" id="IPR050237">
    <property type="entry name" value="ATP-dep_AMP-bd_enzyme"/>
</dbReference>
<dbReference type="Proteomes" id="UP000539313">
    <property type="component" value="Unassembled WGS sequence"/>
</dbReference>
<dbReference type="Gene3D" id="3.40.50.12780">
    <property type="entry name" value="N-terminal domain of ligase-like"/>
    <property type="match status" value="1"/>
</dbReference>
<sequence>MTTGVRFGQRKRSYDELNGRAARIAAGLDAMGVRAGDRVALMLRNEPAFLEVTAAAEALGAAPVPVDWHRRGDGLAEALRGARAVFAHTDLVSAVEEALPEGAGVVEVRPPVELTAAYGLPPNGVTRRHPTLEAMIEGNEPWRAAPAAYGARRAGLGDGFGLGPGMRTMVPAPLYDTVPNAHAVWAMRNGVDLTIMPRFDPEGLLRTVERNRIEHVQMTPDMFEELLRLPEDVRRRHDLSSLKAVVHAVPCPADVERAMTGWWGPVLRRYREDPRPVR</sequence>
<dbReference type="RefSeq" id="WP_182708128.1">
    <property type="nucleotide sequence ID" value="NZ_JACJII010000001.1"/>
</dbReference>
<dbReference type="InterPro" id="IPR000873">
    <property type="entry name" value="AMP-dep_synth/lig_dom"/>
</dbReference>
<dbReference type="PANTHER" id="PTHR43767:SF1">
    <property type="entry name" value="NONRIBOSOMAL PEPTIDE SYNTHASE PES1 (EUROFUNG)-RELATED"/>
    <property type="match status" value="1"/>
</dbReference>
<feature type="domain" description="AMP-dependent synthetase/ligase" evidence="1">
    <location>
        <begin position="7"/>
        <end position="95"/>
    </location>
</feature>
<dbReference type="PANTHER" id="PTHR43767">
    <property type="entry name" value="LONG-CHAIN-FATTY-ACID--COA LIGASE"/>
    <property type="match status" value="1"/>
</dbReference>
<dbReference type="Pfam" id="PF00501">
    <property type="entry name" value="AMP-binding"/>
    <property type="match status" value="2"/>
</dbReference>
<feature type="domain" description="AMP-dependent synthetase/ligase" evidence="1">
    <location>
        <begin position="158"/>
        <end position="265"/>
    </location>
</feature>
<name>A0A7W3N4W6_9ACTN</name>
<comment type="caution">
    <text evidence="2">The sequence shown here is derived from an EMBL/GenBank/DDBJ whole genome shotgun (WGS) entry which is preliminary data.</text>
</comment>
<dbReference type="InterPro" id="IPR042099">
    <property type="entry name" value="ANL_N_sf"/>
</dbReference>
<reference evidence="2 3" key="1">
    <citation type="submission" date="2020-08" db="EMBL/GenBank/DDBJ databases">
        <title>Sequencing the genomes of 1000 actinobacteria strains.</title>
        <authorList>
            <person name="Klenk H.-P."/>
        </authorList>
    </citation>
    <scope>NUCLEOTIDE SEQUENCE [LARGE SCALE GENOMIC DNA]</scope>
    <source>
        <strain evidence="2 3">DSM 45823</strain>
    </source>
</reference>
<gene>
    <name evidence="2" type="ORF">HNR21_006496</name>
</gene>
<evidence type="ECO:0000313" key="2">
    <source>
        <dbReference type="EMBL" id="MBA9007614.1"/>
    </source>
</evidence>
<accession>A0A7W3N4W6</accession>
<dbReference type="AlphaFoldDB" id="A0A7W3N4W6"/>
<proteinExistence type="predicted"/>